<feature type="transmembrane region" description="Helical" evidence="6">
    <location>
        <begin position="71"/>
        <end position="91"/>
    </location>
</feature>
<dbReference type="OrthoDB" id="9804822at2"/>
<organism evidence="7 8">
    <name type="scientific">Stappia indica</name>
    <dbReference type="NCBI Taxonomy" id="538381"/>
    <lineage>
        <taxon>Bacteria</taxon>
        <taxon>Pseudomonadati</taxon>
        <taxon>Pseudomonadota</taxon>
        <taxon>Alphaproteobacteria</taxon>
        <taxon>Hyphomicrobiales</taxon>
        <taxon>Stappiaceae</taxon>
        <taxon>Stappia</taxon>
    </lineage>
</organism>
<keyword evidence="3 6" id="KW-0812">Transmembrane</keyword>
<protein>
    <submittedName>
        <fullName evidence="7">Threonine/homoserine/homoserine lactone efflux protein</fullName>
    </submittedName>
</protein>
<dbReference type="EMBL" id="OBML01000018">
    <property type="protein sequence ID" value="SOC27450.1"/>
    <property type="molecule type" value="Genomic_DNA"/>
</dbReference>
<dbReference type="GO" id="GO:0015171">
    <property type="term" value="F:amino acid transmembrane transporter activity"/>
    <property type="evidence" value="ECO:0007669"/>
    <property type="project" value="TreeGrafter"/>
</dbReference>
<feature type="transmembrane region" description="Helical" evidence="6">
    <location>
        <begin position="44"/>
        <end position="65"/>
    </location>
</feature>
<accession>A0A285TTN0</accession>
<evidence type="ECO:0000256" key="4">
    <source>
        <dbReference type="ARBA" id="ARBA00022989"/>
    </source>
</evidence>
<dbReference type="Proteomes" id="UP000219331">
    <property type="component" value="Unassembled WGS sequence"/>
</dbReference>
<feature type="transmembrane region" description="Helical" evidence="6">
    <location>
        <begin position="195"/>
        <end position="214"/>
    </location>
</feature>
<dbReference type="GO" id="GO:0005886">
    <property type="term" value="C:plasma membrane"/>
    <property type="evidence" value="ECO:0007669"/>
    <property type="project" value="UniProtKB-SubCell"/>
</dbReference>
<evidence type="ECO:0000256" key="3">
    <source>
        <dbReference type="ARBA" id="ARBA00022692"/>
    </source>
</evidence>
<dbReference type="PIRSF" id="PIRSF006324">
    <property type="entry name" value="LeuE"/>
    <property type="match status" value="1"/>
</dbReference>
<dbReference type="AlphaFoldDB" id="A0A285TTN0"/>
<dbReference type="STRING" id="538381.GCA_001696535_00657"/>
<name>A0A285TTN0_9HYPH</name>
<dbReference type="RefSeq" id="WP_097176685.1">
    <property type="nucleotide sequence ID" value="NZ_OBML01000018.1"/>
</dbReference>
<evidence type="ECO:0000256" key="5">
    <source>
        <dbReference type="ARBA" id="ARBA00023136"/>
    </source>
</evidence>
<evidence type="ECO:0000313" key="7">
    <source>
        <dbReference type="EMBL" id="SOC27450.1"/>
    </source>
</evidence>
<evidence type="ECO:0000256" key="2">
    <source>
        <dbReference type="ARBA" id="ARBA00022475"/>
    </source>
</evidence>
<gene>
    <name evidence="7" type="ORF">SAMN05421512_11833</name>
</gene>
<evidence type="ECO:0000313" key="8">
    <source>
        <dbReference type="Proteomes" id="UP000219331"/>
    </source>
</evidence>
<keyword evidence="5 6" id="KW-0472">Membrane</keyword>
<dbReference type="PANTHER" id="PTHR30086:SF20">
    <property type="entry name" value="ARGININE EXPORTER PROTEIN ARGO-RELATED"/>
    <property type="match status" value="1"/>
</dbReference>
<keyword evidence="4 6" id="KW-1133">Transmembrane helix</keyword>
<dbReference type="PANTHER" id="PTHR30086">
    <property type="entry name" value="ARGININE EXPORTER PROTEIN ARGO"/>
    <property type="match status" value="1"/>
</dbReference>
<comment type="subcellular location">
    <subcellularLocation>
        <location evidence="1">Cell membrane</location>
        <topology evidence="1">Multi-pass membrane protein</topology>
    </subcellularLocation>
</comment>
<dbReference type="Pfam" id="PF01810">
    <property type="entry name" value="LysE"/>
    <property type="match status" value="1"/>
</dbReference>
<keyword evidence="8" id="KW-1185">Reference proteome</keyword>
<proteinExistence type="predicted"/>
<keyword evidence="2" id="KW-1003">Cell membrane</keyword>
<feature type="transmembrane region" description="Helical" evidence="6">
    <location>
        <begin position="6"/>
        <end position="32"/>
    </location>
</feature>
<dbReference type="InterPro" id="IPR001123">
    <property type="entry name" value="LeuE-type"/>
</dbReference>
<evidence type="ECO:0000256" key="6">
    <source>
        <dbReference type="SAM" id="Phobius"/>
    </source>
</evidence>
<sequence length="219" mass="23239">MSFETWLAFSAASFVMLAIPGPTILLVVSYALAHGRAVASATVIGVALGDLTAMTASLLGLGALLATSATLFTVLKWIGAMYLIWLGIKVWRAPVADEAPREMADGSAAAASVPARAPMLRIGLHAYAVTALNPKSIVFFIAFLPMFIDPARPLLQQAMILETTFVILAALNAAAYGLMASMVRSRIRRPSVRRWINRTGGTLMIGAGLLALGWRRAAN</sequence>
<feature type="transmembrane region" description="Helical" evidence="6">
    <location>
        <begin position="160"/>
        <end position="183"/>
    </location>
</feature>
<evidence type="ECO:0000256" key="1">
    <source>
        <dbReference type="ARBA" id="ARBA00004651"/>
    </source>
</evidence>
<reference evidence="7 8" key="1">
    <citation type="submission" date="2017-08" db="EMBL/GenBank/DDBJ databases">
        <authorList>
            <person name="de Groot N.N."/>
        </authorList>
    </citation>
    <scope>NUCLEOTIDE SEQUENCE [LARGE SCALE GENOMIC DNA]</scope>
    <source>
        <strain evidence="7 8">USBA 352</strain>
    </source>
</reference>
<feature type="transmembrane region" description="Helical" evidence="6">
    <location>
        <begin position="126"/>
        <end position="148"/>
    </location>
</feature>